<evidence type="ECO:0000256" key="1">
    <source>
        <dbReference type="SAM" id="SignalP"/>
    </source>
</evidence>
<protein>
    <submittedName>
        <fullName evidence="2">Uncharacterized protein</fullName>
    </submittedName>
</protein>
<dbReference type="Proteomes" id="UP000472267">
    <property type="component" value="Chromosome 4"/>
</dbReference>
<evidence type="ECO:0000313" key="3">
    <source>
        <dbReference type="Proteomes" id="UP000472267"/>
    </source>
</evidence>
<keyword evidence="3" id="KW-1185">Reference proteome</keyword>
<evidence type="ECO:0000313" key="2">
    <source>
        <dbReference type="Ensembl" id="ENSSFAP00005002714.1"/>
    </source>
</evidence>
<feature type="signal peptide" evidence="1">
    <location>
        <begin position="1"/>
        <end position="23"/>
    </location>
</feature>
<sequence length="66" mass="7594">RKAFLFYVFSVLILSQVLLGGEAQTHESRGKCRRGSVKNKKKYFFNSFGAFLKVLNKHINVQKSQT</sequence>
<reference evidence="2" key="1">
    <citation type="submission" date="2019-06" db="EMBL/GenBank/DDBJ databases">
        <authorList>
            <consortium name="Wellcome Sanger Institute Data Sharing"/>
        </authorList>
    </citation>
    <scope>NUCLEOTIDE SEQUENCE [LARGE SCALE GENOMIC DNA]</scope>
</reference>
<dbReference type="InParanoid" id="A0A672FVP5"/>
<proteinExistence type="predicted"/>
<keyword evidence="1" id="KW-0732">Signal</keyword>
<reference evidence="2" key="3">
    <citation type="submission" date="2025-09" db="UniProtKB">
        <authorList>
            <consortium name="Ensembl"/>
        </authorList>
    </citation>
    <scope>IDENTIFICATION</scope>
</reference>
<dbReference type="AlphaFoldDB" id="A0A672FVP5"/>
<name>A0A672FVP5_SALFA</name>
<organism evidence="2 3">
    <name type="scientific">Salarias fasciatus</name>
    <name type="common">Jewelled blenny</name>
    <name type="synonym">Blennius fasciatus</name>
    <dbReference type="NCBI Taxonomy" id="181472"/>
    <lineage>
        <taxon>Eukaryota</taxon>
        <taxon>Metazoa</taxon>
        <taxon>Chordata</taxon>
        <taxon>Craniata</taxon>
        <taxon>Vertebrata</taxon>
        <taxon>Euteleostomi</taxon>
        <taxon>Actinopterygii</taxon>
        <taxon>Neopterygii</taxon>
        <taxon>Teleostei</taxon>
        <taxon>Neoteleostei</taxon>
        <taxon>Acanthomorphata</taxon>
        <taxon>Ovalentaria</taxon>
        <taxon>Blenniimorphae</taxon>
        <taxon>Blenniiformes</taxon>
        <taxon>Blennioidei</taxon>
        <taxon>Blenniidae</taxon>
        <taxon>Salariinae</taxon>
        <taxon>Salarias</taxon>
    </lineage>
</organism>
<reference evidence="2" key="2">
    <citation type="submission" date="2025-08" db="UniProtKB">
        <authorList>
            <consortium name="Ensembl"/>
        </authorList>
    </citation>
    <scope>IDENTIFICATION</scope>
</reference>
<accession>A0A672FVP5</accession>
<feature type="chain" id="PRO_5025649298" evidence="1">
    <location>
        <begin position="24"/>
        <end position="66"/>
    </location>
</feature>
<dbReference type="Ensembl" id="ENSSFAT00005002934.1">
    <property type="protein sequence ID" value="ENSSFAP00005002714.1"/>
    <property type="gene ID" value="ENSSFAG00005001910.1"/>
</dbReference>